<dbReference type="RefSeq" id="WP_115500503.1">
    <property type="nucleotide sequence ID" value="NZ_JACRTI010000043.1"/>
</dbReference>
<sequence>MGKIHEYSNGELTIVWQPDLCQHAGICVKMLPKVYNPKERPWIKIENATTEELINQIGKCPSGALSYKLDKKEE</sequence>
<gene>
    <name evidence="3" type="ORF">DWU89_15305</name>
    <name evidence="2" type="ORF">H8784_14930</name>
</gene>
<accession>A0A3D8HBD4</accession>
<dbReference type="Proteomes" id="UP000256321">
    <property type="component" value="Unassembled WGS sequence"/>
</dbReference>
<evidence type="ECO:0000313" key="5">
    <source>
        <dbReference type="Proteomes" id="UP000629596"/>
    </source>
</evidence>
<organism evidence="3 4">
    <name type="scientific">Parabacteroides acidifaciens</name>
    <dbReference type="NCBI Taxonomy" id="2290935"/>
    <lineage>
        <taxon>Bacteria</taxon>
        <taxon>Pseudomonadati</taxon>
        <taxon>Bacteroidota</taxon>
        <taxon>Bacteroidia</taxon>
        <taxon>Bacteroidales</taxon>
        <taxon>Tannerellaceae</taxon>
        <taxon>Parabacteroides</taxon>
    </lineage>
</organism>
<reference evidence="3 4" key="1">
    <citation type="submission" date="2018-07" db="EMBL/GenBank/DDBJ databases">
        <title>Parabacteroides acidifaciens nov. sp., isolated from human feces.</title>
        <authorList>
            <person name="Wang Y.J."/>
        </authorList>
    </citation>
    <scope>NUCLEOTIDE SEQUENCE [LARGE SCALE GENOMIC DNA]</scope>
    <source>
        <strain evidence="3 4">426-9</strain>
    </source>
</reference>
<protein>
    <submittedName>
        <fullName evidence="3">(4Fe-4S)-binding protein</fullName>
    </submittedName>
</protein>
<proteinExistence type="predicted"/>
<dbReference type="InterPro" id="IPR010693">
    <property type="entry name" value="Divergent_4Fe-4S_mono-cluster"/>
</dbReference>
<evidence type="ECO:0000313" key="3">
    <source>
        <dbReference type="EMBL" id="RDU48274.1"/>
    </source>
</evidence>
<feature type="domain" description="Divergent 4Fe-4S mono-cluster" evidence="1">
    <location>
        <begin position="7"/>
        <end position="68"/>
    </location>
</feature>
<evidence type="ECO:0000313" key="4">
    <source>
        <dbReference type="Proteomes" id="UP000256321"/>
    </source>
</evidence>
<dbReference type="AlphaFoldDB" id="A0A3D8HBD4"/>
<dbReference type="EMBL" id="QREV01000043">
    <property type="protein sequence ID" value="RDU48274.1"/>
    <property type="molecule type" value="Genomic_DNA"/>
</dbReference>
<evidence type="ECO:0000313" key="2">
    <source>
        <dbReference type="EMBL" id="MBC8603008.1"/>
    </source>
</evidence>
<reference evidence="2 5" key="2">
    <citation type="submission" date="2020-08" db="EMBL/GenBank/DDBJ databases">
        <title>Genome public.</title>
        <authorList>
            <person name="Liu C."/>
            <person name="Sun Q."/>
        </authorList>
    </citation>
    <scope>NUCLEOTIDE SEQUENCE [LARGE SCALE GENOMIC DNA]</scope>
    <source>
        <strain evidence="2 5">426_9</strain>
    </source>
</reference>
<evidence type="ECO:0000259" key="1">
    <source>
        <dbReference type="Pfam" id="PF06902"/>
    </source>
</evidence>
<dbReference type="Pfam" id="PF06902">
    <property type="entry name" value="Fer4_19"/>
    <property type="match status" value="1"/>
</dbReference>
<name>A0A3D8HBD4_9BACT</name>
<keyword evidence="5" id="KW-1185">Reference proteome</keyword>
<comment type="caution">
    <text evidence="3">The sequence shown here is derived from an EMBL/GenBank/DDBJ whole genome shotgun (WGS) entry which is preliminary data.</text>
</comment>
<dbReference type="EMBL" id="JACRTI010000043">
    <property type="protein sequence ID" value="MBC8603008.1"/>
    <property type="molecule type" value="Genomic_DNA"/>
</dbReference>
<dbReference type="Proteomes" id="UP000629596">
    <property type="component" value="Unassembled WGS sequence"/>
</dbReference>